<accession>A0A087SXP9</accession>
<feature type="region of interest" description="Disordered" evidence="1">
    <location>
        <begin position="1"/>
        <end position="34"/>
    </location>
</feature>
<dbReference type="InterPro" id="IPR042841">
    <property type="entry name" value="SCAF1"/>
</dbReference>
<feature type="compositionally biased region" description="Low complexity" evidence="1">
    <location>
        <begin position="801"/>
        <end position="810"/>
    </location>
</feature>
<feature type="region of interest" description="Disordered" evidence="1">
    <location>
        <begin position="1745"/>
        <end position="1790"/>
    </location>
</feature>
<feature type="compositionally biased region" description="Polar residues" evidence="1">
    <location>
        <begin position="1952"/>
        <end position="1970"/>
    </location>
</feature>
<evidence type="ECO:0000313" key="4">
    <source>
        <dbReference type="Proteomes" id="UP000054359"/>
    </source>
</evidence>
<feature type="compositionally biased region" description="Basic and acidic residues" evidence="1">
    <location>
        <begin position="1682"/>
        <end position="1693"/>
    </location>
</feature>
<feature type="compositionally biased region" description="Polar residues" evidence="1">
    <location>
        <begin position="1325"/>
        <end position="1334"/>
    </location>
</feature>
<feature type="compositionally biased region" description="Basic and acidic residues" evidence="1">
    <location>
        <begin position="985"/>
        <end position="996"/>
    </location>
</feature>
<dbReference type="STRING" id="407821.A0A087SXP9"/>
<gene>
    <name evidence="3" type="ORF">X975_15016</name>
</gene>
<dbReference type="OrthoDB" id="6437949at2759"/>
<feature type="compositionally biased region" description="Basic and acidic residues" evidence="1">
    <location>
        <begin position="1276"/>
        <end position="1293"/>
    </location>
</feature>
<feature type="non-terminal residue" evidence="3">
    <location>
        <position position="2091"/>
    </location>
</feature>
<feature type="region of interest" description="Disordered" evidence="1">
    <location>
        <begin position="954"/>
        <end position="1009"/>
    </location>
</feature>
<feature type="compositionally biased region" description="Polar residues" evidence="1">
    <location>
        <begin position="314"/>
        <end position="338"/>
    </location>
</feature>
<dbReference type="Pfam" id="PF23030">
    <property type="entry name" value="SCAF11-like_C"/>
    <property type="match status" value="1"/>
</dbReference>
<proteinExistence type="predicted"/>
<dbReference type="GO" id="GO:0099122">
    <property type="term" value="F:RNA polymerase II C-terminal domain binding"/>
    <property type="evidence" value="ECO:0007669"/>
    <property type="project" value="TreeGrafter"/>
</dbReference>
<sequence>MNFSENFNEDVKPTNTAGPSTSRQEEPGSSAAPVNILDSIMAGQTLLHSKSDNIIIKTDGSLILKKDQAKDKANSWKLKSDENVTSRTPMSKALIKNGVMSDSKCSKSKNKSSFTNSESNSKSSSSIPHKSVSRLKKESQTKTNSSLKIKSSDSLYHKTKNSQDATKSSTLCGGDKSPKKDISRTSKMMNKKIKSENNSNNFSSSFFPSETSHSNVSDSLSVSSYSPKHEVNENLFKNKCVSNKIYTKRNTSTNDIKASISENSSVQYASDINCNSFATSIETELVNNENVTTPVKKEILSDDETNMDVWDCDSQFSNNSSGASDKIPSNQPIKTQIGSDDETDNESGPNYSEKPNNDDDKLKLLNRSITNVSDENGNENIISQKCSLNFSDDSEFEASLSLLEIPEVSQNSLSSIIKESISALHQNNKSCASSIEREHKVIKKEPLSSDDETDRSSGNDVFRNPNCVSRKMYQNEKIIKEKLLPSKDRNLRNVHKFTYDFEKSSLEHTISNFENSPDYVGNIYDINVECPPTQPVDKCISDVPRPLQDLSIKSHFKNQEFPATLIVENTEIASHVPSINVNSHCDSYIPKKGLYKSFFAKNGILPSTLQFPDCGLSPAQSVVQAVNEEHNPEYSEPPIMSDDNQDTELPATQVFPSIKELPATQLEESVIDNNKFKSDKLKNGSCIKSLDKKNDDKAPKLTVRENILAKIVNDKKLPQIGKLSANKLLRSTRNFINKEYQNPIQNNFSSNKDMLSTNLNSKTGGSDNQPCDENEMPATQLFNSDLLPNTQMIASSDDESNQNNKNKSQQRGAVSNSKCDARIEFLNDFDDIGEADLPETQILPFTQHFKVDKRSLINESNTNSNSIHFSSEESNNLDCTQIFSNQDGCEIDNNTGINSAVNVADMGITIDSECMLPAKQNGNDLLLNISKPALILSKHHLTNSFVPNTSESIETAVEPNHKSSEECESLSGQASNNNELQEQNSKFDKSDIENPPHKTGSGTEDEELTRDKINELLALSKKKKQPLAKVGVHKHLPQVILSVPAKTNIVPKPRKKNTFSFDQVVKKQQCVLDQSSLQSQQSKNLVFEGKELNDGINQRSINSVNTSQREDIFLKRSDVESNNKGSNNDKRLGFLFPEHKNHMNELLSSFSDENQELPATQRIGHSDAAEDSIAEMQSLNKKVVSNQIENPDENMNKVKRNSNKEQLSSGNCAISDEKNNATNEASLLKNSPVSKVIEHKESLKQCTKNKMLDKNVKPFAKDTFQSGDKYYSKASSQDKHKTKQLVESKETTVKKSQNNETNTKGPKSATKTSTNILKRDLNVLESPNTLQENSTKYENKKSSSQNENKKLFLPGKKTKVSTQSNNTQNDLSNDRTQPLSSDAFQKQKNLKDTSSFVADMKKEDLADDEIFPSTQNINSVLSSETSKKSNQSIHSELNYLQHGNSNTSVIDNGSKIDTSQRDDVVSQVKQNVTCVFNTHIKQEIVDDDYLPPTQAINISENIIQTSAEDASVKTTYVGSGFLIENAEDMNDLNKAFKPPNSTILQIKKEVLDEDCTVLSSVINCNVSIKREVLDDDIECIGVHQTSSNSNEATLKTTGADGCALTSNIPLPQFQLNMNIKKEVFSDDEDVIVSDDGEVECIGVLIKPKKKKRSFSKNLGEGGLIPGSDGCLSLAQVDLNIKKEPPSDKEKKCTEASNKSETPLKHSEIDVNIKKRDHLCNDKKECTEKNDQNRLALKYFEENGNASTDDGALSESVRKRKSVGTSPGTYVSKKGKVESSSSKQKEANNNKVSEKCIKKSENCVKYYSKESEKKHKHIQKNIQSNKRKFTEISSTLNCDANISSKTRNDCESDVSYVKDKSKNISSNERIRTSFDSDRGKRQCMEDVAQVEEVNRHTVTADNHKNTNTYLHKSKEVQKANIVQKSTNIHQENNSINGINHISDHKDRGFNKENPVQKSYNTKYNSHSATSKNHSKDPKECYSKDLKGEIIAEVKGVIEPFYSGGLITKEDYKDIMRKAEPKVDKKQVLKEQIAAEVKSVLKPFYSGGLISKEDYKDIMRRAVPKVFMNCGKIINPEKIKKLVLNYVSLLRNS</sequence>
<feature type="region of interest" description="Disordered" evidence="1">
    <location>
        <begin position="1682"/>
        <end position="1707"/>
    </location>
</feature>
<dbReference type="EMBL" id="KK112432">
    <property type="protein sequence ID" value="KFM57638.1"/>
    <property type="molecule type" value="Genomic_DNA"/>
</dbReference>
<feature type="compositionally biased region" description="Polar residues" evidence="1">
    <location>
        <begin position="1294"/>
        <end position="1316"/>
    </location>
</feature>
<evidence type="ECO:0000259" key="2">
    <source>
        <dbReference type="Pfam" id="PF23030"/>
    </source>
</evidence>
<feature type="region of interest" description="Disordered" evidence="1">
    <location>
        <begin position="794"/>
        <end position="815"/>
    </location>
</feature>
<feature type="compositionally biased region" description="Polar residues" evidence="1">
    <location>
        <begin position="141"/>
        <end position="154"/>
    </location>
</feature>
<feature type="domain" description="SFR19-like C-terminal" evidence="2">
    <location>
        <begin position="2022"/>
        <end position="2089"/>
    </location>
</feature>
<keyword evidence="4" id="KW-1185">Reference proteome</keyword>
<feature type="region of interest" description="Disordered" evidence="1">
    <location>
        <begin position="66"/>
        <end position="202"/>
    </location>
</feature>
<protein>
    <submittedName>
        <fullName evidence="3">Protein SCAF11</fullName>
    </submittedName>
</protein>
<feature type="region of interest" description="Disordered" evidence="1">
    <location>
        <begin position="1932"/>
        <end position="1978"/>
    </location>
</feature>
<feature type="compositionally biased region" description="Polar residues" evidence="1">
    <location>
        <begin position="743"/>
        <end position="769"/>
    </location>
</feature>
<feature type="compositionally biased region" description="Basic and acidic residues" evidence="1">
    <location>
        <begin position="66"/>
        <end position="84"/>
    </location>
</feature>
<feature type="compositionally biased region" description="Basic and acidic residues" evidence="1">
    <location>
        <begin position="1940"/>
        <end position="1949"/>
    </location>
</feature>
<feature type="region of interest" description="Disordered" evidence="1">
    <location>
        <begin position="312"/>
        <end position="361"/>
    </location>
</feature>
<evidence type="ECO:0000256" key="1">
    <source>
        <dbReference type="SAM" id="MobiDB-lite"/>
    </source>
</evidence>
<feature type="compositionally biased region" description="Polar residues" evidence="1">
    <location>
        <begin position="13"/>
        <end position="22"/>
    </location>
</feature>
<feature type="region of interest" description="Disordered" evidence="1">
    <location>
        <begin position="1199"/>
        <end position="1218"/>
    </location>
</feature>
<dbReference type="Proteomes" id="UP000054359">
    <property type="component" value="Unassembled WGS sequence"/>
</dbReference>
<feature type="compositionally biased region" description="Polar residues" evidence="1">
    <location>
        <begin position="970"/>
        <end position="984"/>
    </location>
</feature>
<feature type="region of interest" description="Disordered" evidence="1">
    <location>
        <begin position="440"/>
        <end position="466"/>
    </location>
</feature>
<name>A0A087SXP9_STEMI</name>
<feature type="region of interest" description="Disordered" evidence="1">
    <location>
        <begin position="743"/>
        <end position="776"/>
    </location>
</feature>
<feature type="compositionally biased region" description="Polar residues" evidence="1">
    <location>
        <begin position="162"/>
        <end position="171"/>
    </location>
</feature>
<feature type="compositionally biased region" description="Polar residues" evidence="1">
    <location>
        <begin position="1360"/>
        <end position="1382"/>
    </location>
</feature>
<reference evidence="3 4" key="1">
    <citation type="submission" date="2013-11" db="EMBL/GenBank/DDBJ databases">
        <title>Genome sequencing of Stegodyphus mimosarum.</title>
        <authorList>
            <person name="Bechsgaard J."/>
        </authorList>
    </citation>
    <scope>NUCLEOTIDE SEQUENCE [LARGE SCALE GENOMIC DNA]</scope>
</reference>
<dbReference type="PANTHER" id="PTHR47013">
    <property type="entry name" value="SPLICING FACTOR, ARGININE/SERINE-RICH 19"/>
    <property type="match status" value="1"/>
</dbReference>
<dbReference type="PANTHER" id="PTHR47013:SF1">
    <property type="entry name" value="SPLICING FACTOR, ARGININE_SERINE-RICH 19"/>
    <property type="match status" value="1"/>
</dbReference>
<evidence type="ECO:0000313" key="3">
    <source>
        <dbReference type="EMBL" id="KFM57638.1"/>
    </source>
</evidence>
<dbReference type="InterPro" id="IPR057031">
    <property type="entry name" value="SFR19-like_C"/>
</dbReference>
<organism evidence="3 4">
    <name type="scientific">Stegodyphus mimosarum</name>
    <name type="common">African social velvet spider</name>
    <dbReference type="NCBI Taxonomy" id="407821"/>
    <lineage>
        <taxon>Eukaryota</taxon>
        <taxon>Metazoa</taxon>
        <taxon>Ecdysozoa</taxon>
        <taxon>Arthropoda</taxon>
        <taxon>Chelicerata</taxon>
        <taxon>Arachnida</taxon>
        <taxon>Araneae</taxon>
        <taxon>Araneomorphae</taxon>
        <taxon>Entelegynae</taxon>
        <taxon>Eresoidea</taxon>
        <taxon>Eresidae</taxon>
        <taxon>Stegodyphus</taxon>
    </lineage>
</organism>
<feature type="compositionally biased region" description="Low complexity" evidence="1">
    <location>
        <begin position="111"/>
        <end position="130"/>
    </location>
</feature>
<feature type="region of interest" description="Disordered" evidence="1">
    <location>
        <begin position="1271"/>
        <end position="1382"/>
    </location>
</feature>